<dbReference type="Gene3D" id="2.40.10.10">
    <property type="entry name" value="Trypsin-like serine proteases"/>
    <property type="match status" value="2"/>
</dbReference>
<comment type="caution">
    <text evidence="5">Lacks conserved residue(s) required for the propagation of feature annotation.</text>
</comment>
<proteinExistence type="predicted"/>
<dbReference type="PRINTS" id="PR00722">
    <property type="entry name" value="CHYMOTRYPSIN"/>
</dbReference>
<dbReference type="GO" id="GO:0004252">
    <property type="term" value="F:serine-type endopeptidase activity"/>
    <property type="evidence" value="ECO:0007669"/>
    <property type="project" value="InterPro"/>
</dbReference>
<dbReference type="PANTHER" id="PTHR24252:SF16">
    <property type="entry name" value="TRANSMEMBRANE SERINE PROTEASE 15"/>
    <property type="match status" value="1"/>
</dbReference>
<evidence type="ECO:0000256" key="3">
    <source>
        <dbReference type="ARBA" id="ARBA00022825"/>
    </source>
</evidence>
<evidence type="ECO:0000256" key="4">
    <source>
        <dbReference type="ARBA" id="ARBA00023157"/>
    </source>
</evidence>
<dbReference type="FunFam" id="3.10.250.10:FF:000029">
    <property type="entry name" value="Enteropeptidase"/>
    <property type="match status" value="1"/>
</dbReference>
<dbReference type="PROSITE" id="PS00134">
    <property type="entry name" value="TRYPSIN_HIS"/>
    <property type="match status" value="1"/>
</dbReference>
<name>A0A7K5BCB8_9FURN</name>
<accession>A0A7K5BCB8</accession>
<dbReference type="InterPro" id="IPR036772">
    <property type="entry name" value="SRCR-like_dom_sf"/>
</dbReference>
<dbReference type="Proteomes" id="UP000529852">
    <property type="component" value="Unassembled WGS sequence"/>
</dbReference>
<sequence length="245" mass="27497">VRLHNGSLITEGLVQVRIGKMWHLACADDWNEEISDSVCQLLGLGDANMSSTVLFTGDGPFVNITKDANHSLIFTKSKMIQCYQTIFLNSLVTLISSACGIHLVTQNNTTKIVNGSDARREFWPWIVSLHFNFLPVCGASLVSDEWLVTAAHCVYGRQLKPSRWQAVLGLYAQSDLTEPSTVVRNIDRIIMNPRYMKETKDSDIALMHLQHKVQYTDYIQPICLPEKNQQFLPGINCSIAGWGKI</sequence>
<comment type="caution">
    <text evidence="8">The sequence shown here is derived from an EMBL/GenBank/DDBJ whole genome shotgun (WGS) entry which is preliminary data.</text>
</comment>
<protein>
    <submittedName>
        <fullName evidence="8">ENTK Enteropeptidase</fullName>
    </submittedName>
</protein>
<keyword evidence="4" id="KW-1015">Disulfide bond</keyword>
<dbReference type="Gene3D" id="3.10.250.10">
    <property type="entry name" value="SRCR-like domain"/>
    <property type="match status" value="1"/>
</dbReference>
<dbReference type="SUPFAM" id="SSF56487">
    <property type="entry name" value="SRCR-like"/>
    <property type="match status" value="1"/>
</dbReference>
<organism evidence="8 9">
    <name type="scientific">Furnarius figulus</name>
    <dbReference type="NCBI Taxonomy" id="463165"/>
    <lineage>
        <taxon>Eukaryota</taxon>
        <taxon>Metazoa</taxon>
        <taxon>Chordata</taxon>
        <taxon>Craniata</taxon>
        <taxon>Vertebrata</taxon>
        <taxon>Euteleostomi</taxon>
        <taxon>Archelosauria</taxon>
        <taxon>Archosauria</taxon>
        <taxon>Dinosauria</taxon>
        <taxon>Saurischia</taxon>
        <taxon>Theropoda</taxon>
        <taxon>Coelurosauria</taxon>
        <taxon>Aves</taxon>
        <taxon>Neognathae</taxon>
        <taxon>Neoaves</taxon>
        <taxon>Telluraves</taxon>
        <taxon>Australaves</taxon>
        <taxon>Passeriformes</taxon>
        <taxon>Furnariidae</taxon>
        <taxon>Furnarius</taxon>
    </lineage>
</organism>
<dbReference type="Pfam" id="PF00089">
    <property type="entry name" value="Trypsin"/>
    <property type="match status" value="1"/>
</dbReference>
<dbReference type="PANTHER" id="PTHR24252">
    <property type="entry name" value="ACROSIN-RELATED"/>
    <property type="match status" value="1"/>
</dbReference>
<dbReference type="PROSITE" id="PS50240">
    <property type="entry name" value="TRYPSIN_DOM"/>
    <property type="match status" value="1"/>
</dbReference>
<dbReference type="InterPro" id="IPR001314">
    <property type="entry name" value="Peptidase_S1A"/>
</dbReference>
<dbReference type="InterPro" id="IPR001254">
    <property type="entry name" value="Trypsin_dom"/>
</dbReference>
<dbReference type="GO" id="GO:0006508">
    <property type="term" value="P:proteolysis"/>
    <property type="evidence" value="ECO:0007669"/>
    <property type="project" value="UniProtKB-KW"/>
</dbReference>
<keyword evidence="2" id="KW-0378">Hydrolase</keyword>
<dbReference type="Pfam" id="PF15494">
    <property type="entry name" value="SRCR_2"/>
    <property type="match status" value="1"/>
</dbReference>
<dbReference type="SUPFAM" id="SSF50494">
    <property type="entry name" value="Trypsin-like serine proteases"/>
    <property type="match status" value="1"/>
</dbReference>
<dbReference type="EMBL" id="VYZD01001074">
    <property type="protein sequence ID" value="NWR93399.1"/>
    <property type="molecule type" value="Genomic_DNA"/>
</dbReference>
<evidence type="ECO:0000313" key="8">
    <source>
        <dbReference type="EMBL" id="NWR93399.1"/>
    </source>
</evidence>
<dbReference type="InterPro" id="IPR009003">
    <property type="entry name" value="Peptidase_S1_PA"/>
</dbReference>
<feature type="non-terminal residue" evidence="8">
    <location>
        <position position="245"/>
    </location>
</feature>
<dbReference type="PROSITE" id="PS50287">
    <property type="entry name" value="SRCR_2"/>
    <property type="match status" value="1"/>
</dbReference>
<evidence type="ECO:0000259" key="7">
    <source>
        <dbReference type="PROSITE" id="PS50287"/>
    </source>
</evidence>
<evidence type="ECO:0000313" key="9">
    <source>
        <dbReference type="Proteomes" id="UP000529852"/>
    </source>
</evidence>
<reference evidence="8 9" key="1">
    <citation type="submission" date="2019-09" db="EMBL/GenBank/DDBJ databases">
        <title>Bird 10,000 Genomes (B10K) Project - Family phase.</title>
        <authorList>
            <person name="Zhang G."/>
        </authorList>
    </citation>
    <scope>NUCLEOTIDE SEQUENCE [LARGE SCALE GENOMIC DNA]</scope>
    <source>
        <strain evidence="8">B10K-DU-003-06</strain>
    </source>
</reference>
<evidence type="ECO:0000259" key="6">
    <source>
        <dbReference type="PROSITE" id="PS50240"/>
    </source>
</evidence>
<evidence type="ECO:0000256" key="2">
    <source>
        <dbReference type="ARBA" id="ARBA00022801"/>
    </source>
</evidence>
<dbReference type="InterPro" id="IPR043504">
    <property type="entry name" value="Peptidase_S1_PA_chymotrypsin"/>
</dbReference>
<dbReference type="InterPro" id="IPR018114">
    <property type="entry name" value="TRYPSIN_HIS"/>
</dbReference>
<keyword evidence="9" id="KW-1185">Reference proteome</keyword>
<feature type="non-terminal residue" evidence="8">
    <location>
        <position position="1"/>
    </location>
</feature>
<dbReference type="SMART" id="SM00202">
    <property type="entry name" value="SR"/>
    <property type="match status" value="1"/>
</dbReference>
<evidence type="ECO:0000256" key="1">
    <source>
        <dbReference type="ARBA" id="ARBA00022670"/>
    </source>
</evidence>
<dbReference type="InterPro" id="IPR001190">
    <property type="entry name" value="SRCR"/>
</dbReference>
<keyword evidence="3" id="KW-0720">Serine protease</keyword>
<feature type="domain" description="SRCR" evidence="7">
    <location>
        <begin position="1"/>
        <end position="47"/>
    </location>
</feature>
<feature type="domain" description="Peptidase S1" evidence="6">
    <location>
        <begin position="112"/>
        <end position="245"/>
    </location>
</feature>
<dbReference type="SMART" id="SM00020">
    <property type="entry name" value="Tryp_SPc"/>
    <property type="match status" value="1"/>
</dbReference>
<dbReference type="FunFam" id="2.40.10.10:FF:000007">
    <property type="entry name" value="Transmembrane serine protease 7"/>
    <property type="match status" value="1"/>
</dbReference>
<gene>
    <name evidence="8" type="primary">Tmprss15</name>
    <name evidence="8" type="ORF">FURFIG_R14436</name>
</gene>
<dbReference type="GO" id="GO:0016020">
    <property type="term" value="C:membrane"/>
    <property type="evidence" value="ECO:0007669"/>
    <property type="project" value="InterPro"/>
</dbReference>
<keyword evidence="1" id="KW-0645">Protease</keyword>
<dbReference type="PROSITE" id="PS00420">
    <property type="entry name" value="SRCR_1"/>
    <property type="match status" value="1"/>
</dbReference>
<dbReference type="AlphaFoldDB" id="A0A7K5BCB8"/>
<evidence type="ECO:0000256" key="5">
    <source>
        <dbReference type="PROSITE-ProRule" id="PRU00196"/>
    </source>
</evidence>
<dbReference type="CDD" id="cd00190">
    <property type="entry name" value="Tryp_SPc"/>
    <property type="match status" value="1"/>
</dbReference>